<keyword evidence="4" id="KW-0256">Endoplasmic reticulum</keyword>
<dbReference type="EMBL" id="OW152840">
    <property type="protein sequence ID" value="CAH2061935.1"/>
    <property type="molecule type" value="Genomic_DNA"/>
</dbReference>
<keyword evidence="6" id="KW-0443">Lipid metabolism</keyword>
<evidence type="ECO:0000313" key="9">
    <source>
        <dbReference type="EMBL" id="CAH2061935.1"/>
    </source>
</evidence>
<evidence type="ECO:0000256" key="6">
    <source>
        <dbReference type="ARBA" id="ARBA00023098"/>
    </source>
</evidence>
<keyword evidence="10" id="KW-1185">Reference proteome</keyword>
<dbReference type="CDD" id="cd23995">
    <property type="entry name" value="Seipin_BSCL2_like"/>
    <property type="match status" value="1"/>
</dbReference>
<name>A0ABN8IME8_9NEOP</name>
<evidence type="ECO:0000313" key="10">
    <source>
        <dbReference type="Proteomes" id="UP000837857"/>
    </source>
</evidence>
<feature type="non-terminal residue" evidence="9">
    <location>
        <position position="1"/>
    </location>
</feature>
<dbReference type="Proteomes" id="UP000837857">
    <property type="component" value="Chromosome 28"/>
</dbReference>
<accession>A0ABN8IME8</accession>
<evidence type="ECO:0000256" key="5">
    <source>
        <dbReference type="ARBA" id="ARBA00022989"/>
    </source>
</evidence>
<feature type="transmembrane region" description="Helical" evidence="8">
    <location>
        <begin position="178"/>
        <end position="201"/>
    </location>
</feature>
<reference evidence="9" key="1">
    <citation type="submission" date="2022-03" db="EMBL/GenBank/DDBJ databases">
        <authorList>
            <person name="Martin H S."/>
        </authorList>
    </citation>
    <scope>NUCLEOTIDE SEQUENCE</scope>
</reference>
<evidence type="ECO:0000256" key="8">
    <source>
        <dbReference type="SAM" id="Phobius"/>
    </source>
</evidence>
<dbReference type="Pfam" id="PF06775">
    <property type="entry name" value="Seipin"/>
    <property type="match status" value="1"/>
</dbReference>
<protein>
    <recommendedName>
        <fullName evidence="2">Seipin</fullName>
    </recommendedName>
</protein>
<organism evidence="9 10">
    <name type="scientific">Iphiclides podalirius</name>
    <name type="common">scarce swallowtail</name>
    <dbReference type="NCBI Taxonomy" id="110791"/>
    <lineage>
        <taxon>Eukaryota</taxon>
        <taxon>Metazoa</taxon>
        <taxon>Ecdysozoa</taxon>
        <taxon>Arthropoda</taxon>
        <taxon>Hexapoda</taxon>
        <taxon>Insecta</taxon>
        <taxon>Pterygota</taxon>
        <taxon>Neoptera</taxon>
        <taxon>Endopterygota</taxon>
        <taxon>Lepidoptera</taxon>
        <taxon>Glossata</taxon>
        <taxon>Ditrysia</taxon>
        <taxon>Papilionoidea</taxon>
        <taxon>Papilionidae</taxon>
        <taxon>Papilioninae</taxon>
        <taxon>Iphiclides</taxon>
    </lineage>
</organism>
<keyword evidence="7 8" id="KW-0472">Membrane</keyword>
<keyword evidence="5 8" id="KW-1133">Transmembrane helix</keyword>
<dbReference type="PANTHER" id="PTHR21212:SF0">
    <property type="entry name" value="SEIPIN"/>
    <property type="match status" value="1"/>
</dbReference>
<evidence type="ECO:0000256" key="3">
    <source>
        <dbReference type="ARBA" id="ARBA00022692"/>
    </source>
</evidence>
<dbReference type="PANTHER" id="PTHR21212">
    <property type="entry name" value="BERNARDINELLI-SEIP CONGENITAL LIPODYSTROPHY 2 HOMOLOG BSCL2 PROTEIN"/>
    <property type="match status" value="1"/>
</dbReference>
<gene>
    <name evidence="9" type="ORF">IPOD504_LOCUS11574</name>
</gene>
<evidence type="ECO:0000256" key="7">
    <source>
        <dbReference type="ARBA" id="ARBA00023136"/>
    </source>
</evidence>
<evidence type="ECO:0000256" key="1">
    <source>
        <dbReference type="ARBA" id="ARBA00004477"/>
    </source>
</evidence>
<comment type="subcellular location">
    <subcellularLocation>
        <location evidence="1">Endoplasmic reticulum membrane</location>
        <topology evidence="1">Multi-pass membrane protein</topology>
    </subcellularLocation>
</comment>
<keyword evidence="3 8" id="KW-0812">Transmembrane</keyword>
<sequence>MPNVTHIRPVHLQFKPCEEQMGMCSFPSAHVQLTRQSNLLMSGQPYRIKLILDMPETQVNKDLGMFMVCAQMRGKGGVFISSSCRSSMLRHSFPARSRLHQLIRTTVFAPLLLGGLDEEKQQVQVELFSDFVDDPELPVTDVYVELQSRFAQTYACELHIQAHFTGLRYLMYYWPRTSAVVGISSNLFFVSLIFVLSWYHLQDGLPEFLKSTFGGAEVKLEDEKKLLGKVKLERETKESFPFFEDETLLEEFQRLEQKKS</sequence>
<evidence type="ECO:0000256" key="4">
    <source>
        <dbReference type="ARBA" id="ARBA00022824"/>
    </source>
</evidence>
<proteinExistence type="predicted"/>
<evidence type="ECO:0000256" key="2">
    <source>
        <dbReference type="ARBA" id="ARBA00022064"/>
    </source>
</evidence>
<dbReference type="InterPro" id="IPR009617">
    <property type="entry name" value="Seipin"/>
</dbReference>